<comment type="caution">
    <text evidence="14">The sequence shown here is derived from an EMBL/GenBank/DDBJ whole genome shotgun (WGS) entry which is preliminary data.</text>
</comment>
<evidence type="ECO:0000256" key="11">
    <source>
        <dbReference type="ARBA" id="ARBA00049558"/>
    </source>
</evidence>
<accession>A0ABR8NY53</accession>
<evidence type="ECO:0000259" key="13">
    <source>
        <dbReference type="PROSITE" id="PS51747"/>
    </source>
</evidence>
<evidence type="ECO:0000256" key="5">
    <source>
        <dbReference type="ARBA" id="ARBA00018266"/>
    </source>
</evidence>
<keyword evidence="7 12" id="KW-0378">Hydrolase</keyword>
<dbReference type="EC" id="3.5.4.5" evidence="4 12"/>
<dbReference type="RefSeq" id="WP_191594320.1">
    <property type="nucleotide sequence ID" value="NZ_JACYFC010000002.1"/>
</dbReference>
<comment type="catalytic activity">
    <reaction evidence="11 12">
        <text>cytidine + H2O + H(+) = uridine + NH4(+)</text>
        <dbReference type="Rhea" id="RHEA:16069"/>
        <dbReference type="ChEBI" id="CHEBI:15377"/>
        <dbReference type="ChEBI" id="CHEBI:15378"/>
        <dbReference type="ChEBI" id="CHEBI:16704"/>
        <dbReference type="ChEBI" id="CHEBI:17562"/>
        <dbReference type="ChEBI" id="CHEBI:28938"/>
        <dbReference type="EC" id="3.5.4.5"/>
    </reaction>
</comment>
<evidence type="ECO:0000313" key="14">
    <source>
        <dbReference type="EMBL" id="MBD5770960.1"/>
    </source>
</evidence>
<dbReference type="PANTHER" id="PTHR11644">
    <property type="entry name" value="CYTIDINE DEAMINASE"/>
    <property type="match status" value="1"/>
</dbReference>
<dbReference type="InterPro" id="IPR016193">
    <property type="entry name" value="Cytidine_deaminase-like"/>
</dbReference>
<evidence type="ECO:0000256" key="6">
    <source>
        <dbReference type="ARBA" id="ARBA00022723"/>
    </source>
</evidence>
<organism evidence="14 15">
    <name type="scientific">Marinomonas colpomeniae</name>
    <dbReference type="NCBI Taxonomy" id="2774408"/>
    <lineage>
        <taxon>Bacteria</taxon>
        <taxon>Pseudomonadati</taxon>
        <taxon>Pseudomonadota</taxon>
        <taxon>Gammaproteobacteria</taxon>
        <taxon>Oceanospirillales</taxon>
        <taxon>Oceanospirillaceae</taxon>
        <taxon>Marinomonas</taxon>
    </lineage>
</organism>
<comment type="cofactor">
    <cofactor evidence="1 12">
        <name>Zn(2+)</name>
        <dbReference type="ChEBI" id="CHEBI:29105"/>
    </cofactor>
</comment>
<dbReference type="SUPFAM" id="SSF53927">
    <property type="entry name" value="Cytidine deaminase-like"/>
    <property type="match status" value="1"/>
</dbReference>
<gene>
    <name evidence="14" type="primary">cdd</name>
    <name evidence="14" type="ORF">IF202_07830</name>
</gene>
<keyword evidence="8 12" id="KW-0862">Zinc</keyword>
<dbReference type="EMBL" id="JACYFC010000002">
    <property type="protein sequence ID" value="MBD5770960.1"/>
    <property type="molecule type" value="Genomic_DNA"/>
</dbReference>
<sequence length="146" mass="15547">MLKLKASEAKTTKSKCDEQLFELAKDAMSKAYVPYSRFNVGAAISTVNGHVYSGCNVENAAYPEGTCAEAGAIASMVLGGDTVIKDIYVIGKGDGLVTPCGGCRQKIREFSSADTMIHICGPEGVRKSLSMEELLPFSFGPENLKL</sequence>
<dbReference type="PANTHER" id="PTHR11644:SF2">
    <property type="entry name" value="CYTIDINE DEAMINASE"/>
    <property type="match status" value="1"/>
</dbReference>
<dbReference type="InterPro" id="IPR002125">
    <property type="entry name" value="CMP_dCMP_dom"/>
</dbReference>
<dbReference type="Proteomes" id="UP000604161">
    <property type="component" value="Unassembled WGS sequence"/>
</dbReference>
<comment type="function">
    <text evidence="2 12">This enzyme scavenges exogenous and endogenous cytidine and 2'-deoxycytidine for UMP synthesis.</text>
</comment>
<dbReference type="InterPro" id="IPR050202">
    <property type="entry name" value="Cyt/Deoxycyt_deaminase"/>
</dbReference>
<evidence type="ECO:0000256" key="12">
    <source>
        <dbReference type="RuleBase" id="RU364006"/>
    </source>
</evidence>
<dbReference type="NCBIfam" id="NF004064">
    <property type="entry name" value="PRK05578.1"/>
    <property type="match status" value="1"/>
</dbReference>
<dbReference type="InterPro" id="IPR016192">
    <property type="entry name" value="APOBEC/CMP_deaminase_Zn-bd"/>
</dbReference>
<dbReference type="PROSITE" id="PS51747">
    <property type="entry name" value="CYT_DCMP_DEAMINASES_2"/>
    <property type="match status" value="1"/>
</dbReference>
<proteinExistence type="inferred from homology"/>
<dbReference type="NCBIfam" id="TIGR01354">
    <property type="entry name" value="cyt_deam_tetra"/>
    <property type="match status" value="1"/>
</dbReference>
<dbReference type="InterPro" id="IPR006262">
    <property type="entry name" value="Cyt_deam_tetra"/>
</dbReference>
<evidence type="ECO:0000256" key="7">
    <source>
        <dbReference type="ARBA" id="ARBA00022801"/>
    </source>
</evidence>
<reference evidence="14 15" key="1">
    <citation type="submission" date="2020-09" db="EMBL/GenBank/DDBJ databases">
        <title>Marinomonas sp. nov., isolated from the cysticercosis algae of Qingdao, China.</title>
        <authorList>
            <person name="Sun X."/>
        </authorList>
    </citation>
    <scope>NUCLEOTIDE SEQUENCE [LARGE SCALE GENOMIC DNA]</scope>
    <source>
        <strain evidence="14 15">SM2066</strain>
    </source>
</reference>
<dbReference type="GO" id="GO:0004126">
    <property type="term" value="F:cytidine deaminase activity"/>
    <property type="evidence" value="ECO:0007669"/>
    <property type="project" value="UniProtKB-EC"/>
</dbReference>
<dbReference type="Gene3D" id="3.40.140.10">
    <property type="entry name" value="Cytidine Deaminase, domain 2"/>
    <property type="match status" value="1"/>
</dbReference>
<dbReference type="PROSITE" id="PS00903">
    <property type="entry name" value="CYT_DCMP_DEAMINASES_1"/>
    <property type="match status" value="1"/>
</dbReference>
<dbReference type="Pfam" id="PF00383">
    <property type="entry name" value="dCMP_cyt_deam_1"/>
    <property type="match status" value="1"/>
</dbReference>
<feature type="domain" description="CMP/dCMP-type deaminase" evidence="13">
    <location>
        <begin position="15"/>
        <end position="142"/>
    </location>
</feature>
<protein>
    <recommendedName>
        <fullName evidence="5 12">Cytidine deaminase</fullName>
        <ecNumber evidence="4 12">3.5.4.5</ecNumber>
    </recommendedName>
    <alternativeName>
        <fullName evidence="9 12">Cytidine aminohydrolase</fullName>
    </alternativeName>
</protein>
<comment type="similarity">
    <text evidence="3 12">Belongs to the cytidine and deoxycytidylate deaminase family.</text>
</comment>
<evidence type="ECO:0000313" key="15">
    <source>
        <dbReference type="Proteomes" id="UP000604161"/>
    </source>
</evidence>
<evidence type="ECO:0000256" key="1">
    <source>
        <dbReference type="ARBA" id="ARBA00001947"/>
    </source>
</evidence>
<dbReference type="CDD" id="cd01283">
    <property type="entry name" value="cytidine_deaminase"/>
    <property type="match status" value="1"/>
</dbReference>
<evidence type="ECO:0000256" key="3">
    <source>
        <dbReference type="ARBA" id="ARBA00006576"/>
    </source>
</evidence>
<evidence type="ECO:0000256" key="8">
    <source>
        <dbReference type="ARBA" id="ARBA00022833"/>
    </source>
</evidence>
<evidence type="ECO:0000256" key="9">
    <source>
        <dbReference type="ARBA" id="ARBA00032005"/>
    </source>
</evidence>
<evidence type="ECO:0000256" key="10">
    <source>
        <dbReference type="ARBA" id="ARBA00049252"/>
    </source>
</evidence>
<evidence type="ECO:0000256" key="2">
    <source>
        <dbReference type="ARBA" id="ARBA00003949"/>
    </source>
</evidence>
<keyword evidence="6 12" id="KW-0479">Metal-binding</keyword>
<name>A0ABR8NY53_9GAMM</name>
<evidence type="ECO:0000256" key="4">
    <source>
        <dbReference type="ARBA" id="ARBA00012783"/>
    </source>
</evidence>
<comment type="catalytic activity">
    <reaction evidence="10 12">
        <text>2'-deoxycytidine + H2O + H(+) = 2'-deoxyuridine + NH4(+)</text>
        <dbReference type="Rhea" id="RHEA:13433"/>
        <dbReference type="ChEBI" id="CHEBI:15377"/>
        <dbReference type="ChEBI" id="CHEBI:15378"/>
        <dbReference type="ChEBI" id="CHEBI:15698"/>
        <dbReference type="ChEBI" id="CHEBI:16450"/>
        <dbReference type="ChEBI" id="CHEBI:28938"/>
        <dbReference type="EC" id="3.5.4.5"/>
    </reaction>
</comment>
<keyword evidence="15" id="KW-1185">Reference proteome</keyword>